<comment type="subcellular location">
    <subcellularLocation>
        <location evidence="8">Cytoplasm</location>
    </subcellularLocation>
</comment>
<accession>A0ABX5ZIB0</accession>
<evidence type="ECO:0000256" key="8">
    <source>
        <dbReference type="HAMAP-Rule" id="MF_00009"/>
    </source>
</evidence>
<evidence type="ECO:0000256" key="6">
    <source>
        <dbReference type="ARBA" id="ARBA00022801"/>
    </source>
</evidence>
<keyword evidence="8" id="KW-0698">rRNA processing</keyword>
<evidence type="ECO:0000256" key="1">
    <source>
        <dbReference type="ARBA" id="ARBA00010875"/>
    </source>
</evidence>
<reference evidence="9 10" key="1">
    <citation type="submission" date="2019-09" db="EMBL/GenBank/DDBJ databases">
        <title>Complete genome sequence of Francisella marina E103-15.</title>
        <authorList>
            <person name="Tekedar H.C."/>
            <person name="Griffin M.J."/>
            <person name="Waldbieser G.C."/>
            <person name="Soto E."/>
        </authorList>
    </citation>
    <scope>NUCLEOTIDE SEQUENCE [LARGE SCALE GENOMIC DNA]</scope>
    <source>
        <strain evidence="9 10">E103-15</strain>
    </source>
</reference>
<keyword evidence="7 8" id="KW-0862">Zinc</keyword>
<feature type="binding site" evidence="8">
    <location>
        <position position="123"/>
    </location>
    <ligand>
        <name>Zn(2+)</name>
        <dbReference type="ChEBI" id="CHEBI:29105"/>
        <note>catalytic</note>
    </ligand>
</feature>
<dbReference type="Gene3D" id="3.40.390.30">
    <property type="entry name" value="Metalloproteases ('zincins'), catalytic domain"/>
    <property type="match status" value="1"/>
</dbReference>
<feature type="binding site" evidence="8">
    <location>
        <position position="127"/>
    </location>
    <ligand>
        <name>Zn(2+)</name>
        <dbReference type="ChEBI" id="CHEBI:29105"/>
        <note>catalytic</note>
    </ligand>
</feature>
<keyword evidence="2 8" id="KW-0690">Ribosome biogenesis</keyword>
<evidence type="ECO:0000256" key="7">
    <source>
        <dbReference type="ARBA" id="ARBA00022833"/>
    </source>
</evidence>
<protein>
    <recommendedName>
        <fullName evidence="8">Endoribonuclease YbeY</fullName>
        <ecNumber evidence="8">3.1.-.-</ecNumber>
    </recommendedName>
</protein>
<evidence type="ECO:0000256" key="5">
    <source>
        <dbReference type="ARBA" id="ARBA00022759"/>
    </source>
</evidence>
<dbReference type="PROSITE" id="PS01306">
    <property type="entry name" value="UPF0054"/>
    <property type="match status" value="1"/>
</dbReference>
<gene>
    <name evidence="8 9" type="primary">ybeY</name>
    <name evidence="9" type="ORF">F0R74_04280</name>
</gene>
<dbReference type="Pfam" id="PF02130">
    <property type="entry name" value="YbeY"/>
    <property type="match status" value="1"/>
</dbReference>
<dbReference type="InterPro" id="IPR023091">
    <property type="entry name" value="MetalPrtase_cat_dom_sf_prd"/>
</dbReference>
<dbReference type="SUPFAM" id="SSF55486">
    <property type="entry name" value="Metalloproteases ('zincins'), catalytic domain"/>
    <property type="match status" value="1"/>
</dbReference>
<keyword evidence="8" id="KW-0963">Cytoplasm</keyword>
<dbReference type="HAMAP" id="MF_00009">
    <property type="entry name" value="Endoribonucl_YbeY"/>
    <property type="match status" value="1"/>
</dbReference>
<dbReference type="EC" id="3.1.-.-" evidence="8"/>
<dbReference type="PANTHER" id="PTHR46986:SF1">
    <property type="entry name" value="ENDORIBONUCLEASE YBEY, CHLOROPLASTIC"/>
    <property type="match status" value="1"/>
</dbReference>
<dbReference type="Proteomes" id="UP000322509">
    <property type="component" value="Chromosome"/>
</dbReference>
<evidence type="ECO:0000313" key="9">
    <source>
        <dbReference type="EMBL" id="QEO57109.1"/>
    </source>
</evidence>
<dbReference type="PANTHER" id="PTHR46986">
    <property type="entry name" value="ENDORIBONUCLEASE YBEY, CHLOROPLASTIC"/>
    <property type="match status" value="1"/>
</dbReference>
<organism evidence="9 10">
    <name type="scientific">Francisella marina</name>
    <dbReference type="NCBI Taxonomy" id="2249302"/>
    <lineage>
        <taxon>Bacteria</taxon>
        <taxon>Pseudomonadati</taxon>
        <taxon>Pseudomonadota</taxon>
        <taxon>Gammaproteobacteria</taxon>
        <taxon>Thiotrichales</taxon>
        <taxon>Francisellaceae</taxon>
        <taxon>Francisella</taxon>
    </lineage>
</organism>
<comment type="cofactor">
    <cofactor evidence="8">
        <name>Zn(2+)</name>
        <dbReference type="ChEBI" id="CHEBI:29105"/>
    </cofactor>
    <text evidence="8">Binds 1 zinc ion.</text>
</comment>
<keyword evidence="5 8" id="KW-0255">Endonuclease</keyword>
<dbReference type="InterPro" id="IPR002036">
    <property type="entry name" value="YbeY"/>
</dbReference>
<evidence type="ECO:0000256" key="2">
    <source>
        <dbReference type="ARBA" id="ARBA00022517"/>
    </source>
</evidence>
<keyword evidence="6 8" id="KW-0378">Hydrolase</keyword>
<feature type="binding site" evidence="8">
    <location>
        <position position="133"/>
    </location>
    <ligand>
        <name>Zn(2+)</name>
        <dbReference type="ChEBI" id="CHEBI:29105"/>
        <note>catalytic</note>
    </ligand>
</feature>
<evidence type="ECO:0000313" key="10">
    <source>
        <dbReference type="Proteomes" id="UP000322509"/>
    </source>
</evidence>
<keyword evidence="10" id="KW-1185">Reference proteome</keyword>
<dbReference type="NCBIfam" id="TIGR00043">
    <property type="entry name" value="rRNA maturation RNase YbeY"/>
    <property type="match status" value="1"/>
</dbReference>
<comment type="similarity">
    <text evidence="1 8">Belongs to the endoribonuclease YbeY family.</text>
</comment>
<comment type="function">
    <text evidence="8">Single strand-specific metallo-endoribonuclease involved in late-stage 70S ribosome quality control and in maturation of the 3' terminus of the 16S rRNA.</text>
</comment>
<name>A0ABX5ZIB0_9GAMM</name>
<evidence type="ECO:0000256" key="3">
    <source>
        <dbReference type="ARBA" id="ARBA00022722"/>
    </source>
</evidence>
<dbReference type="EMBL" id="CP043550">
    <property type="protein sequence ID" value="QEO57109.1"/>
    <property type="molecule type" value="Genomic_DNA"/>
</dbReference>
<evidence type="ECO:0000256" key="4">
    <source>
        <dbReference type="ARBA" id="ARBA00022723"/>
    </source>
</evidence>
<proteinExistence type="inferred from homology"/>
<sequence length="169" mass="19626">MKRILKMDSLNLNVINDDEHPIPNQDLLEKCFALVADKHNISQAEVNVNIVSNHEIQQINKQFRNKDKPTNIISFEFEKPEGLPEDIANDFWGDIVIAPEVLQKEALDQNKKLDHHWQHIFIHGLLHLLGYDHITDHEAEEMEGLEIELLAKLDIANPYIEQENSNVRK</sequence>
<keyword evidence="4 8" id="KW-0479">Metal-binding</keyword>
<keyword evidence="3 8" id="KW-0540">Nuclease</keyword>
<dbReference type="InterPro" id="IPR020549">
    <property type="entry name" value="YbeY_CS"/>
</dbReference>